<dbReference type="Gene3D" id="1.10.287.1120">
    <property type="entry name" value="Bipartite methylase S protein"/>
    <property type="match status" value="1"/>
</dbReference>
<dbReference type="PANTHER" id="PTHR30408">
    <property type="entry name" value="TYPE-1 RESTRICTION ENZYME ECOKI SPECIFICITY PROTEIN"/>
    <property type="match status" value="1"/>
</dbReference>
<keyword evidence="4" id="KW-0175">Coiled coil</keyword>
<protein>
    <submittedName>
        <fullName evidence="6">Type I restriction enzyme, S subunit</fullName>
    </submittedName>
</protein>
<proteinExistence type="inferred from homology"/>
<dbReference type="InterPro" id="IPR000055">
    <property type="entry name" value="Restrct_endonuc_typeI_TRD"/>
</dbReference>
<dbReference type="RefSeq" id="WP_072935959.1">
    <property type="nucleotide sequence ID" value="NZ_FQUG01000007.1"/>
</dbReference>
<dbReference type="Gene3D" id="3.90.220.20">
    <property type="entry name" value="DNA methylase specificity domains"/>
    <property type="match status" value="2"/>
</dbReference>
<dbReference type="EMBL" id="FQUG01000007">
    <property type="protein sequence ID" value="SHF11430.1"/>
    <property type="molecule type" value="Genomic_DNA"/>
</dbReference>
<sequence>MSWEKVKLEDVCLSISDGDHQAPPKVDNGIPFVTISNINSTNKFDLSEVMYVPQEYYDHLDSKRKPQKEDILYSVVGSFGIPVYIDCDEKFVFQRHIAILRPDSKKIVSKFLYYVMLGREFYLQADAVAVGAAQRTVSLTALRDMTVNVPSMETQKKIADILSAYDKLIENNQKQIKLLEEAVQRLYKEWFVDLRFPGHEDVKIIDGVPEGWERVCLSNFIEYEIGGGWGDDIPNRENPNQAYVIRGTDMLGITHGEINSLPLRYHGETNLMKRELQAGDIIFEVSGGSKNEGVAKCTLITSQLLNYLHKPVMCASFCKLIRPIRNHSNYLHDCLKYLRASGRTSEYDKRSASSIVNYRWKDFLTQEKILFIPNDILERYNDMSSKIHSKIMTHSLQIELLKQARDRLLPKLISGEIQV</sequence>
<evidence type="ECO:0000256" key="1">
    <source>
        <dbReference type="ARBA" id="ARBA00010923"/>
    </source>
</evidence>
<dbReference type="GO" id="GO:0009307">
    <property type="term" value="P:DNA restriction-modification system"/>
    <property type="evidence" value="ECO:0007669"/>
    <property type="project" value="UniProtKB-KW"/>
</dbReference>
<dbReference type="STRING" id="1123243.SAMN02745190_01872"/>
<evidence type="ECO:0000256" key="2">
    <source>
        <dbReference type="ARBA" id="ARBA00022747"/>
    </source>
</evidence>
<evidence type="ECO:0000313" key="6">
    <source>
        <dbReference type="EMBL" id="SHF11430.1"/>
    </source>
</evidence>
<dbReference type="Proteomes" id="UP000184404">
    <property type="component" value="Unassembled WGS sequence"/>
</dbReference>
<dbReference type="PANTHER" id="PTHR30408:SF13">
    <property type="entry name" value="TYPE I RESTRICTION ENZYME HINDI SPECIFICITY SUBUNIT"/>
    <property type="match status" value="1"/>
</dbReference>
<dbReference type="SUPFAM" id="SSF116734">
    <property type="entry name" value="DNA methylase specificity domain"/>
    <property type="match status" value="2"/>
</dbReference>
<dbReference type="InterPro" id="IPR044946">
    <property type="entry name" value="Restrct_endonuc_typeI_TRD_sf"/>
</dbReference>
<dbReference type="AlphaFoldDB" id="A0A1M4Z0C1"/>
<organism evidence="6 7">
    <name type="scientific">Schwartzia succinivorans DSM 10502</name>
    <dbReference type="NCBI Taxonomy" id="1123243"/>
    <lineage>
        <taxon>Bacteria</taxon>
        <taxon>Bacillati</taxon>
        <taxon>Bacillota</taxon>
        <taxon>Negativicutes</taxon>
        <taxon>Selenomonadales</taxon>
        <taxon>Selenomonadaceae</taxon>
        <taxon>Schwartzia</taxon>
    </lineage>
</organism>
<reference evidence="6 7" key="1">
    <citation type="submission" date="2016-11" db="EMBL/GenBank/DDBJ databases">
        <authorList>
            <person name="Jaros S."/>
            <person name="Januszkiewicz K."/>
            <person name="Wedrychowicz H."/>
        </authorList>
    </citation>
    <scope>NUCLEOTIDE SEQUENCE [LARGE SCALE GENOMIC DNA]</scope>
    <source>
        <strain evidence="6 7">DSM 10502</strain>
    </source>
</reference>
<evidence type="ECO:0000313" key="7">
    <source>
        <dbReference type="Proteomes" id="UP000184404"/>
    </source>
</evidence>
<keyword evidence="2" id="KW-0680">Restriction system</keyword>
<feature type="domain" description="Type I restriction modification DNA specificity" evidence="5">
    <location>
        <begin position="3"/>
        <end position="180"/>
    </location>
</feature>
<dbReference type="CDD" id="cd17246">
    <property type="entry name" value="RMtype1_S_SonII-TRD2-CR2_like"/>
    <property type="match status" value="1"/>
</dbReference>
<keyword evidence="3" id="KW-0238">DNA-binding</keyword>
<keyword evidence="7" id="KW-1185">Reference proteome</keyword>
<comment type="similarity">
    <text evidence="1">Belongs to the type-I restriction system S methylase family.</text>
</comment>
<evidence type="ECO:0000256" key="3">
    <source>
        <dbReference type="ARBA" id="ARBA00023125"/>
    </source>
</evidence>
<evidence type="ECO:0000256" key="4">
    <source>
        <dbReference type="SAM" id="Coils"/>
    </source>
</evidence>
<dbReference type="OrthoDB" id="9811611at2"/>
<accession>A0A1M4Z0C1</accession>
<name>A0A1M4Z0C1_9FIRM</name>
<dbReference type="GO" id="GO:0003677">
    <property type="term" value="F:DNA binding"/>
    <property type="evidence" value="ECO:0007669"/>
    <property type="project" value="UniProtKB-KW"/>
</dbReference>
<dbReference type="InterPro" id="IPR052021">
    <property type="entry name" value="Type-I_RS_S_subunit"/>
</dbReference>
<evidence type="ECO:0000259" key="5">
    <source>
        <dbReference type="Pfam" id="PF01420"/>
    </source>
</evidence>
<dbReference type="Pfam" id="PF01420">
    <property type="entry name" value="Methylase_S"/>
    <property type="match status" value="1"/>
</dbReference>
<gene>
    <name evidence="6" type="ORF">SAMN02745190_01872</name>
</gene>
<feature type="coiled-coil region" evidence="4">
    <location>
        <begin position="162"/>
        <end position="189"/>
    </location>
</feature>